<proteinExistence type="predicted"/>
<evidence type="ECO:0008006" key="4">
    <source>
        <dbReference type="Google" id="ProtNLM"/>
    </source>
</evidence>
<evidence type="ECO:0000313" key="3">
    <source>
        <dbReference type="Proteomes" id="UP000016933"/>
    </source>
</evidence>
<feature type="region of interest" description="Disordered" evidence="1">
    <location>
        <begin position="557"/>
        <end position="579"/>
    </location>
</feature>
<name>N1PLH7_DOTSN</name>
<feature type="region of interest" description="Disordered" evidence="1">
    <location>
        <begin position="277"/>
        <end position="395"/>
    </location>
</feature>
<feature type="region of interest" description="Disordered" evidence="1">
    <location>
        <begin position="29"/>
        <end position="123"/>
    </location>
</feature>
<feature type="region of interest" description="Disordered" evidence="1">
    <location>
        <begin position="176"/>
        <end position="238"/>
    </location>
</feature>
<dbReference type="EMBL" id="KB446539">
    <property type="protein sequence ID" value="EME44357.1"/>
    <property type="molecule type" value="Genomic_DNA"/>
</dbReference>
<feature type="compositionally biased region" description="Basic and acidic residues" evidence="1">
    <location>
        <begin position="605"/>
        <end position="636"/>
    </location>
</feature>
<keyword evidence="3" id="KW-1185">Reference proteome</keyword>
<feature type="compositionally biased region" description="Polar residues" evidence="1">
    <location>
        <begin position="565"/>
        <end position="579"/>
    </location>
</feature>
<accession>N1PLH7</accession>
<dbReference type="OrthoDB" id="3946796at2759"/>
<feature type="region of interest" description="Disordered" evidence="1">
    <location>
        <begin position="597"/>
        <end position="675"/>
    </location>
</feature>
<feature type="compositionally biased region" description="Low complexity" evidence="1">
    <location>
        <begin position="662"/>
        <end position="675"/>
    </location>
</feature>
<dbReference type="HOGENOM" id="CLU_407102_0_0_1"/>
<sequence length="675" mass="71477">MGRITRAKAAEVAEKMHIDEDALLELPGDAIDPALRTPSTPEQRQALGELEQNSAGSGHTDIALPTDLKQSIRTKKKGGRFGTEANNDNEAFSTSASTESSLAPTPEVMADEVEVAGSPASRAASDDLVKDLPEFEMSHLPVHDNRPQSPPSKAVNLIRSQLRDIPPEEEIADAEAITTHSSEPVSRQDLHTASGYGGESAESMPNHLQYLTSNQGDHAKTGEPPGMPASDALGMDQSTYDILEAAAVEAQTPPKGGRLSFTNDDAITEMDALDEAVEQLSAEVPDVQQSPQKSKPRKSSAPVVRMSKAAQARISSAQGKDIAITPGLGKSRISMAGLGQPRRIASASSESALDEATEKKDVFIPHSKPRPMSLQFPTPPPPPKSTKAPTQSTFRLPGEEVAARLKAAKEARLARDAEEQTKKVFRARAAPPMTKAPAVRQTSTSKARESIAVGEELKPKTFKARPAPTLTKAPEVRQTSASKARMSLMSGKPASTINAGVHKRANSVATGRALLGGRLSIVKTPAVPANSVSVSKRPATAMATLNKSRSGIAPIAPAAKPKAAVTTSERPNYLGSSTRTNVLSAASKGKEVFNRAANAKVSAEQQKREKEEAAKKARADAAERSRQLSREWAEKQKLRKMGVKADLKTKENVAPAASTSLDAEAAVSDEAAVEA</sequence>
<feature type="region of interest" description="Disordered" evidence="1">
    <location>
        <begin position="411"/>
        <end position="491"/>
    </location>
</feature>
<feature type="compositionally biased region" description="Basic and acidic residues" evidence="1">
    <location>
        <begin position="411"/>
        <end position="422"/>
    </location>
</feature>
<dbReference type="AlphaFoldDB" id="N1PLH7"/>
<protein>
    <recommendedName>
        <fullName evidence="4">Carboxylesterase family protein</fullName>
    </recommendedName>
</protein>
<dbReference type="Proteomes" id="UP000016933">
    <property type="component" value="Unassembled WGS sequence"/>
</dbReference>
<dbReference type="OMA" id="EMAHSSA"/>
<evidence type="ECO:0000256" key="1">
    <source>
        <dbReference type="SAM" id="MobiDB-lite"/>
    </source>
</evidence>
<dbReference type="eggNOG" id="ENOG502SPY3">
    <property type="taxonomic scope" value="Eukaryota"/>
</dbReference>
<evidence type="ECO:0000313" key="2">
    <source>
        <dbReference type="EMBL" id="EME44357.1"/>
    </source>
</evidence>
<organism evidence="2 3">
    <name type="scientific">Dothistroma septosporum (strain NZE10 / CBS 128990)</name>
    <name type="common">Red band needle blight fungus</name>
    <name type="synonym">Mycosphaerella pini</name>
    <dbReference type="NCBI Taxonomy" id="675120"/>
    <lineage>
        <taxon>Eukaryota</taxon>
        <taxon>Fungi</taxon>
        <taxon>Dikarya</taxon>
        <taxon>Ascomycota</taxon>
        <taxon>Pezizomycotina</taxon>
        <taxon>Dothideomycetes</taxon>
        <taxon>Dothideomycetidae</taxon>
        <taxon>Mycosphaerellales</taxon>
        <taxon>Mycosphaerellaceae</taxon>
        <taxon>Dothistroma</taxon>
    </lineage>
</organism>
<reference evidence="3" key="1">
    <citation type="journal article" date="2012" name="PLoS Genet.">
        <title>The genomes of the fungal plant pathogens Cladosporium fulvum and Dothistroma septosporum reveal adaptation to different hosts and lifestyles but also signatures of common ancestry.</title>
        <authorList>
            <person name="de Wit P.J.G.M."/>
            <person name="van der Burgt A."/>
            <person name="Oekmen B."/>
            <person name="Stergiopoulos I."/>
            <person name="Abd-Elsalam K.A."/>
            <person name="Aerts A.L."/>
            <person name="Bahkali A.H."/>
            <person name="Beenen H.G."/>
            <person name="Chettri P."/>
            <person name="Cox M.P."/>
            <person name="Datema E."/>
            <person name="de Vries R.P."/>
            <person name="Dhillon B."/>
            <person name="Ganley A.R."/>
            <person name="Griffiths S.A."/>
            <person name="Guo Y."/>
            <person name="Hamelin R.C."/>
            <person name="Henrissat B."/>
            <person name="Kabir M.S."/>
            <person name="Jashni M.K."/>
            <person name="Kema G."/>
            <person name="Klaubauf S."/>
            <person name="Lapidus A."/>
            <person name="Levasseur A."/>
            <person name="Lindquist E."/>
            <person name="Mehrabi R."/>
            <person name="Ohm R.A."/>
            <person name="Owen T.J."/>
            <person name="Salamov A."/>
            <person name="Schwelm A."/>
            <person name="Schijlen E."/>
            <person name="Sun H."/>
            <person name="van den Burg H.A."/>
            <person name="van Ham R.C.H.J."/>
            <person name="Zhang S."/>
            <person name="Goodwin S.B."/>
            <person name="Grigoriev I.V."/>
            <person name="Collemare J."/>
            <person name="Bradshaw R.E."/>
        </authorList>
    </citation>
    <scope>NUCLEOTIDE SEQUENCE [LARGE SCALE GENOMIC DNA]</scope>
    <source>
        <strain evidence="3">NZE10 / CBS 128990</strain>
    </source>
</reference>
<feature type="compositionally biased region" description="Low complexity" evidence="1">
    <location>
        <begin position="90"/>
        <end position="101"/>
    </location>
</feature>
<gene>
    <name evidence="2" type="ORF">DOTSEDRAFT_88539</name>
</gene>
<reference evidence="2 3" key="2">
    <citation type="journal article" date="2012" name="PLoS Pathog.">
        <title>Diverse lifestyles and strategies of plant pathogenesis encoded in the genomes of eighteen Dothideomycetes fungi.</title>
        <authorList>
            <person name="Ohm R.A."/>
            <person name="Feau N."/>
            <person name="Henrissat B."/>
            <person name="Schoch C.L."/>
            <person name="Horwitz B.A."/>
            <person name="Barry K.W."/>
            <person name="Condon B.J."/>
            <person name="Copeland A.C."/>
            <person name="Dhillon B."/>
            <person name="Glaser F."/>
            <person name="Hesse C.N."/>
            <person name="Kosti I."/>
            <person name="LaButti K."/>
            <person name="Lindquist E.A."/>
            <person name="Lucas S."/>
            <person name="Salamov A.A."/>
            <person name="Bradshaw R.E."/>
            <person name="Ciuffetti L."/>
            <person name="Hamelin R.C."/>
            <person name="Kema G.H.J."/>
            <person name="Lawrence C."/>
            <person name="Scott J.A."/>
            <person name="Spatafora J.W."/>
            <person name="Turgeon B.G."/>
            <person name="de Wit P.J.G.M."/>
            <person name="Zhong S."/>
            <person name="Goodwin S.B."/>
            <person name="Grigoriev I.V."/>
        </authorList>
    </citation>
    <scope>NUCLEOTIDE SEQUENCE [LARGE SCALE GENOMIC DNA]</scope>
    <source>
        <strain evidence="3">NZE10 / CBS 128990</strain>
    </source>
</reference>